<proteinExistence type="predicted"/>
<evidence type="ECO:0000313" key="3">
    <source>
        <dbReference type="Proteomes" id="UP001152604"/>
    </source>
</evidence>
<accession>A0ABN8JF96</accession>
<gene>
    <name evidence="2" type="ORF">MES4922_100120</name>
</gene>
<protein>
    <submittedName>
        <fullName evidence="2">Uncharacterized protein</fullName>
    </submittedName>
</protein>
<dbReference type="EMBL" id="CAKXZS010000002">
    <property type="protein sequence ID" value="CAH2394531.1"/>
    <property type="molecule type" value="Genomic_DNA"/>
</dbReference>
<reference evidence="2" key="1">
    <citation type="submission" date="2022-03" db="EMBL/GenBank/DDBJ databases">
        <authorList>
            <person name="Brunel B."/>
        </authorList>
    </citation>
    <scope>NUCLEOTIDE SEQUENCE</scope>
    <source>
        <strain evidence="2">STM4922sample</strain>
    </source>
</reference>
<dbReference type="Proteomes" id="UP001152604">
    <property type="component" value="Unassembled WGS sequence"/>
</dbReference>
<name>A0ABN8JF96_9HYPH</name>
<keyword evidence="3" id="KW-1185">Reference proteome</keyword>
<evidence type="ECO:0000313" key="2">
    <source>
        <dbReference type="EMBL" id="CAH2394531.1"/>
    </source>
</evidence>
<organism evidence="2 3">
    <name type="scientific">Mesorhizobium ventifaucium</name>
    <dbReference type="NCBI Taxonomy" id="666020"/>
    <lineage>
        <taxon>Bacteria</taxon>
        <taxon>Pseudomonadati</taxon>
        <taxon>Pseudomonadota</taxon>
        <taxon>Alphaproteobacteria</taxon>
        <taxon>Hyphomicrobiales</taxon>
        <taxon>Phyllobacteriaceae</taxon>
        <taxon>Mesorhizobium</taxon>
    </lineage>
</organism>
<sequence>MERAIPGTYKVGGRRMRKPTGLPRDSSLGIIKAPGKNVLLPGSADRLAQYRPTIDQAP</sequence>
<feature type="region of interest" description="Disordered" evidence="1">
    <location>
        <begin position="1"/>
        <end position="29"/>
    </location>
</feature>
<comment type="caution">
    <text evidence="2">The sequence shown here is derived from an EMBL/GenBank/DDBJ whole genome shotgun (WGS) entry which is preliminary data.</text>
</comment>
<evidence type="ECO:0000256" key="1">
    <source>
        <dbReference type="SAM" id="MobiDB-lite"/>
    </source>
</evidence>